<protein>
    <submittedName>
        <fullName evidence="2">Uncharacterized protein</fullName>
    </submittedName>
</protein>
<reference evidence="2" key="1">
    <citation type="journal article" date="2021" name="Proc. Natl. Acad. Sci. U.S.A.">
        <title>A Catalog of Tens of Thousands of Viruses from Human Metagenomes Reveals Hidden Associations with Chronic Diseases.</title>
        <authorList>
            <person name="Tisza M.J."/>
            <person name="Buck C.B."/>
        </authorList>
    </citation>
    <scope>NUCLEOTIDE SEQUENCE</scope>
    <source>
        <strain evidence="2">CtJyX12</strain>
    </source>
</reference>
<dbReference type="EMBL" id="BK032646">
    <property type="protein sequence ID" value="DAF53089.1"/>
    <property type="molecule type" value="Genomic_DNA"/>
</dbReference>
<proteinExistence type="predicted"/>
<name>A0A8S5SQ14_9CAUD</name>
<evidence type="ECO:0000313" key="2">
    <source>
        <dbReference type="EMBL" id="DAF53089.1"/>
    </source>
</evidence>
<accession>A0A8S5SQ14</accession>
<evidence type="ECO:0000256" key="1">
    <source>
        <dbReference type="SAM" id="Phobius"/>
    </source>
</evidence>
<keyword evidence="1" id="KW-0472">Membrane</keyword>
<keyword evidence="1" id="KW-0812">Transmembrane</keyword>
<keyword evidence="1" id="KW-1133">Transmembrane helix</keyword>
<organism evidence="2">
    <name type="scientific">Siphoviridae sp. ctJyX12</name>
    <dbReference type="NCBI Taxonomy" id="2827840"/>
    <lineage>
        <taxon>Viruses</taxon>
        <taxon>Duplodnaviria</taxon>
        <taxon>Heunggongvirae</taxon>
        <taxon>Uroviricota</taxon>
        <taxon>Caudoviricetes</taxon>
    </lineage>
</organism>
<feature type="transmembrane region" description="Helical" evidence="1">
    <location>
        <begin position="12"/>
        <end position="36"/>
    </location>
</feature>
<sequence length="182" mass="20019">MIDIIADPQVITAVVAAVVAIIGASAATVVAGLRYVGRAFDARLAHISATASEARDAAQSADKEIRNNHDTNVRDDIDKAIETVWVVSEQIGTLAAQVSDVSDRARQMTETLEAHGESLAEVKARVGRIDERGSKMAAELHDERTARESSQRTIDEHAHDAHARLHERIDRLQEKVEKWERQ</sequence>